<evidence type="ECO:0000256" key="3">
    <source>
        <dbReference type="ARBA" id="ARBA00022723"/>
    </source>
</evidence>
<organism evidence="11 12">
    <name type="scientific">Leersia perrieri</name>
    <dbReference type="NCBI Taxonomy" id="77586"/>
    <lineage>
        <taxon>Eukaryota</taxon>
        <taxon>Viridiplantae</taxon>
        <taxon>Streptophyta</taxon>
        <taxon>Embryophyta</taxon>
        <taxon>Tracheophyta</taxon>
        <taxon>Spermatophyta</taxon>
        <taxon>Magnoliopsida</taxon>
        <taxon>Liliopsida</taxon>
        <taxon>Poales</taxon>
        <taxon>Poaceae</taxon>
        <taxon>BOP clade</taxon>
        <taxon>Oryzoideae</taxon>
        <taxon>Oryzeae</taxon>
        <taxon>Oryzinae</taxon>
        <taxon>Leersia</taxon>
    </lineage>
</organism>
<keyword evidence="5" id="KW-0862">Zinc</keyword>
<dbReference type="InterPro" id="IPR001841">
    <property type="entry name" value="Znf_RING"/>
</dbReference>
<reference evidence="11 12" key="1">
    <citation type="submission" date="2012-08" db="EMBL/GenBank/DDBJ databases">
        <title>Oryza genome evolution.</title>
        <authorList>
            <person name="Wing R.A."/>
        </authorList>
    </citation>
    <scope>NUCLEOTIDE SEQUENCE</scope>
</reference>
<keyword evidence="6 9" id="KW-1133">Transmembrane helix</keyword>
<dbReference type="PROSITE" id="PS50089">
    <property type="entry name" value="ZF_RING_2"/>
    <property type="match status" value="2"/>
</dbReference>
<dbReference type="SUPFAM" id="SSF57850">
    <property type="entry name" value="RING/U-box"/>
    <property type="match status" value="2"/>
</dbReference>
<evidence type="ECO:0000256" key="5">
    <source>
        <dbReference type="ARBA" id="ARBA00022833"/>
    </source>
</evidence>
<keyword evidence="3" id="KW-0479">Metal-binding</keyword>
<sequence length="298" mass="32138">MAAGATLSVLLLVAGVVLMLVLHVVVVFWALRRGVFLRGAFEVEEREGQQGAGLTPDEIAGLPCHERKEVGGGGGECPVCLEAFQAGDRCRVLPRCEHGFHARCVEPWLRQSRVCPICRAEVVAGDGGKAATAGSVAEGTTLEIIRRCRTLAFGSIYWGSKGAHSVVFLVTGLSLVVLVHIFVVLWALWWGFYLSRLARVGQIAEERAEVSELPCHDVKEDAGAGECAVCLEAFRPGDRRRVLPGCEHGFHAQCVDSWLRKSRLCPICRAEVAADAGHSKEAESTAAEAATLEIVTER</sequence>
<dbReference type="SMART" id="SM00184">
    <property type="entry name" value="RING"/>
    <property type="match status" value="2"/>
</dbReference>
<evidence type="ECO:0000256" key="1">
    <source>
        <dbReference type="ARBA" id="ARBA00004370"/>
    </source>
</evidence>
<dbReference type="GO" id="GO:0008270">
    <property type="term" value="F:zinc ion binding"/>
    <property type="evidence" value="ECO:0007669"/>
    <property type="project" value="UniProtKB-KW"/>
</dbReference>
<dbReference type="Gene3D" id="3.30.40.10">
    <property type="entry name" value="Zinc/RING finger domain, C3HC4 (zinc finger)"/>
    <property type="match status" value="2"/>
</dbReference>
<evidence type="ECO:0000256" key="7">
    <source>
        <dbReference type="ARBA" id="ARBA00023136"/>
    </source>
</evidence>
<comment type="subcellular location">
    <subcellularLocation>
        <location evidence="1">Membrane</location>
    </subcellularLocation>
</comment>
<dbReference type="EnsemblPlants" id="LPERR02G25470.1">
    <property type="protein sequence ID" value="LPERR02G25470.1"/>
    <property type="gene ID" value="LPERR02G25470"/>
</dbReference>
<evidence type="ECO:0000313" key="11">
    <source>
        <dbReference type="EnsemblPlants" id="LPERR02G25470.1"/>
    </source>
</evidence>
<dbReference type="InterPro" id="IPR013083">
    <property type="entry name" value="Znf_RING/FYVE/PHD"/>
</dbReference>
<reference evidence="11" key="3">
    <citation type="submission" date="2015-04" db="UniProtKB">
        <authorList>
            <consortium name="EnsemblPlants"/>
        </authorList>
    </citation>
    <scope>IDENTIFICATION</scope>
</reference>
<keyword evidence="7 9" id="KW-0472">Membrane</keyword>
<dbReference type="PANTHER" id="PTHR46539:SF25">
    <property type="entry name" value="(WILD MALAYSIAN BANANA) HYPOTHETICAL PROTEIN"/>
    <property type="match status" value="1"/>
</dbReference>
<dbReference type="AlphaFoldDB" id="A0A0D9VKK4"/>
<dbReference type="eggNOG" id="KOG0800">
    <property type="taxonomic scope" value="Eukaryota"/>
</dbReference>
<feature type="domain" description="RING-type" evidence="10">
    <location>
        <begin position="77"/>
        <end position="119"/>
    </location>
</feature>
<dbReference type="GO" id="GO:0016020">
    <property type="term" value="C:membrane"/>
    <property type="evidence" value="ECO:0007669"/>
    <property type="project" value="UniProtKB-SubCell"/>
</dbReference>
<dbReference type="Pfam" id="PF13639">
    <property type="entry name" value="zf-RING_2"/>
    <property type="match status" value="2"/>
</dbReference>
<protein>
    <recommendedName>
        <fullName evidence="10">RING-type domain-containing protein</fullName>
    </recommendedName>
</protein>
<dbReference type="GO" id="GO:0016567">
    <property type="term" value="P:protein ubiquitination"/>
    <property type="evidence" value="ECO:0007669"/>
    <property type="project" value="UniProtKB-UniPathway"/>
</dbReference>
<reference evidence="12" key="2">
    <citation type="submission" date="2013-12" db="EMBL/GenBank/DDBJ databases">
        <authorList>
            <person name="Yu Y."/>
            <person name="Lee S."/>
            <person name="de Baynast K."/>
            <person name="Wissotski M."/>
            <person name="Liu L."/>
            <person name="Talag J."/>
            <person name="Goicoechea J."/>
            <person name="Angelova A."/>
            <person name="Jetty R."/>
            <person name="Kudrna D."/>
            <person name="Golser W."/>
            <person name="Rivera L."/>
            <person name="Zhang J."/>
            <person name="Wing R."/>
        </authorList>
    </citation>
    <scope>NUCLEOTIDE SEQUENCE</scope>
</reference>
<proteinExistence type="predicted"/>
<evidence type="ECO:0000256" key="8">
    <source>
        <dbReference type="PROSITE-ProRule" id="PRU00175"/>
    </source>
</evidence>
<evidence type="ECO:0000256" key="2">
    <source>
        <dbReference type="ARBA" id="ARBA00022692"/>
    </source>
</evidence>
<evidence type="ECO:0000256" key="6">
    <source>
        <dbReference type="ARBA" id="ARBA00022989"/>
    </source>
</evidence>
<accession>A0A0D9VKK4</accession>
<keyword evidence="4 8" id="KW-0863">Zinc-finger</keyword>
<evidence type="ECO:0000313" key="12">
    <source>
        <dbReference type="Proteomes" id="UP000032180"/>
    </source>
</evidence>
<dbReference type="Gramene" id="LPERR02G25470.1">
    <property type="protein sequence ID" value="LPERR02G25470.1"/>
    <property type="gene ID" value="LPERR02G25470"/>
</dbReference>
<dbReference type="CDD" id="cd16454">
    <property type="entry name" value="RING-H2_PA-TM-RING"/>
    <property type="match status" value="1"/>
</dbReference>
<dbReference type="Proteomes" id="UP000032180">
    <property type="component" value="Chromosome 2"/>
</dbReference>
<keyword evidence="12" id="KW-1185">Reference proteome</keyword>
<feature type="transmembrane region" description="Helical" evidence="9">
    <location>
        <begin position="6"/>
        <end position="31"/>
    </location>
</feature>
<dbReference type="STRING" id="77586.A0A0D9VKK4"/>
<feature type="transmembrane region" description="Helical" evidence="9">
    <location>
        <begin position="166"/>
        <end position="192"/>
    </location>
</feature>
<feature type="domain" description="RING-type" evidence="10">
    <location>
        <begin position="227"/>
        <end position="269"/>
    </location>
</feature>
<evidence type="ECO:0000256" key="4">
    <source>
        <dbReference type="ARBA" id="ARBA00022771"/>
    </source>
</evidence>
<keyword evidence="2 9" id="KW-0812">Transmembrane</keyword>
<dbReference type="HOGENOM" id="CLU_919418_0_0_1"/>
<dbReference type="PANTHER" id="PTHR46539">
    <property type="entry name" value="E3 UBIQUITIN-PROTEIN LIGASE ATL42"/>
    <property type="match status" value="1"/>
</dbReference>
<name>A0A0D9VKK4_9ORYZ</name>
<dbReference type="UniPathway" id="UPA00143"/>
<evidence type="ECO:0000259" key="10">
    <source>
        <dbReference type="PROSITE" id="PS50089"/>
    </source>
</evidence>
<evidence type="ECO:0000256" key="9">
    <source>
        <dbReference type="SAM" id="Phobius"/>
    </source>
</evidence>